<organism evidence="1">
    <name type="scientific">marine sediment metagenome</name>
    <dbReference type="NCBI Taxonomy" id="412755"/>
    <lineage>
        <taxon>unclassified sequences</taxon>
        <taxon>metagenomes</taxon>
        <taxon>ecological metagenomes</taxon>
    </lineage>
</organism>
<protein>
    <recommendedName>
        <fullName evidence="2">HTH marR-type domain-containing protein</fullName>
    </recommendedName>
</protein>
<evidence type="ECO:0000313" key="1">
    <source>
        <dbReference type="EMBL" id="KKL99527.1"/>
    </source>
</evidence>
<name>A0A0F9JKN0_9ZZZZ</name>
<proteinExistence type="predicted"/>
<reference evidence="1" key="1">
    <citation type="journal article" date="2015" name="Nature">
        <title>Complex archaea that bridge the gap between prokaryotes and eukaryotes.</title>
        <authorList>
            <person name="Spang A."/>
            <person name="Saw J.H."/>
            <person name="Jorgensen S.L."/>
            <person name="Zaremba-Niedzwiedzka K."/>
            <person name="Martijn J."/>
            <person name="Lind A.E."/>
            <person name="van Eijk R."/>
            <person name="Schleper C."/>
            <person name="Guy L."/>
            <person name="Ettema T.J."/>
        </authorList>
    </citation>
    <scope>NUCLEOTIDE SEQUENCE</scope>
</reference>
<evidence type="ECO:0008006" key="2">
    <source>
        <dbReference type="Google" id="ProtNLM"/>
    </source>
</evidence>
<accession>A0A0F9JKN0</accession>
<comment type="caution">
    <text evidence="1">The sequence shown here is derived from an EMBL/GenBank/DDBJ whole genome shotgun (WGS) entry which is preliminary data.</text>
</comment>
<dbReference type="EMBL" id="LAZR01017654">
    <property type="protein sequence ID" value="KKL99527.1"/>
    <property type="molecule type" value="Genomic_DNA"/>
</dbReference>
<sequence length="96" mass="11070">MKKLTDPQRRALTILREKGAMAPKWFASCMWPDSPAWKWHYNTGPNGATAGKGMWLCAGSYLSKLVKMGYVRIEVRRNTYQRFYRISELGKGLLDL</sequence>
<gene>
    <name evidence="1" type="ORF">LCGC14_1813570</name>
</gene>
<dbReference type="AlphaFoldDB" id="A0A0F9JKN0"/>